<gene>
    <name evidence="1" type="ORF">NE857_31685</name>
</gene>
<proteinExistence type="predicted"/>
<accession>A0ABY5D5T3</accession>
<dbReference type="Proteomes" id="UP001055940">
    <property type="component" value="Chromosome"/>
</dbReference>
<keyword evidence="2" id="KW-1185">Reference proteome</keyword>
<sequence>MARYLNLSELAYVRHRAAEIMRSRRPRRAARVRAFAPEPPAIPAPRRPMDLAPVAVLFRVLDGLHRMEVA</sequence>
<dbReference type="EMBL" id="CP099837">
    <property type="protein sequence ID" value="USY19741.1"/>
    <property type="molecule type" value="Genomic_DNA"/>
</dbReference>
<organism evidence="1 2">
    <name type="scientific">Nocardiopsis exhalans</name>
    <dbReference type="NCBI Taxonomy" id="163604"/>
    <lineage>
        <taxon>Bacteria</taxon>
        <taxon>Bacillati</taxon>
        <taxon>Actinomycetota</taxon>
        <taxon>Actinomycetes</taxon>
        <taxon>Streptosporangiales</taxon>
        <taxon>Nocardiopsidaceae</taxon>
        <taxon>Nocardiopsis</taxon>
    </lineage>
</organism>
<name>A0ABY5D5T3_9ACTN</name>
<protein>
    <submittedName>
        <fullName evidence="1">Uncharacterized protein</fullName>
    </submittedName>
</protein>
<reference evidence="1" key="1">
    <citation type="submission" date="2022-06" db="EMBL/GenBank/DDBJ databases">
        <authorList>
            <person name="Ping M."/>
        </authorList>
    </citation>
    <scope>NUCLEOTIDE SEQUENCE</scope>
    <source>
        <strain evidence="1">JCM11759T</strain>
    </source>
</reference>
<dbReference type="RefSeq" id="WP_254418933.1">
    <property type="nucleotide sequence ID" value="NZ_CP099837.1"/>
</dbReference>
<evidence type="ECO:0000313" key="2">
    <source>
        <dbReference type="Proteomes" id="UP001055940"/>
    </source>
</evidence>
<evidence type="ECO:0000313" key="1">
    <source>
        <dbReference type="EMBL" id="USY19741.1"/>
    </source>
</evidence>